<dbReference type="RefSeq" id="WP_106683406.1">
    <property type="nucleotide sequence ID" value="NZ_CP027667.1"/>
</dbReference>
<organism evidence="2 3">
    <name type="scientific">Melaminivora suipulveris</name>
    <dbReference type="NCBI Taxonomy" id="2109913"/>
    <lineage>
        <taxon>Bacteria</taxon>
        <taxon>Pseudomonadati</taxon>
        <taxon>Pseudomonadota</taxon>
        <taxon>Betaproteobacteria</taxon>
        <taxon>Burkholderiales</taxon>
        <taxon>Comamonadaceae</taxon>
        <taxon>Melaminivora</taxon>
    </lineage>
</organism>
<gene>
    <name evidence="2" type="ORF">C6568_06440</name>
</gene>
<dbReference type="EMBL" id="CP027667">
    <property type="protein sequence ID" value="AVO48927.1"/>
    <property type="molecule type" value="Genomic_DNA"/>
</dbReference>
<sequence>MTQAEDTHVLRLRDIAAWQFPQLAEGGRPIVAAIPSLQRGAVWKPQQVELLWDSILRGFPVGSLVVSPVLVGQEPRSGRHGPGWSKDRITHHLLDGQQRCNAIALGFQDHLADAEADPDSTLWLDLAPQAHFAPNSSRAFLVRLCSSAHPWGYGTQDPPDVCILKAHQIREALRDDYRLPLQPQDLDYQRPRPKDTWPHKAGVPVPLSWLLQCAAESQSESALWLALQARLERRFMIGALDERHWASKAHRFLQQADRAALQDLAEALHAVASARIVALAVSPRALSRSTRQEDASDAAAPEAGQRIANVEHLFQRLNAGGTELRGDELLYSMIKAYWPGIETTIDALPSRPPATQVALLGTRVALSDAGEGGPRGALSVTQLRAMAHPAQTRKPELHARERQRIEDMFDLRRSCAGDPAHIARILKVVDGWLLYDAQHNPWGLPPALRSQMAEKCPEVFFFLMLVAREALSQPDDLQPGETVRRRLVGLASAIHWFGLDTPAAVRELWKMGSPRDWLQPRTFEGALARLKNLGEARSGVAPLLSPAQLAEVIEAPSAQTLKDWDWWHTLIASPTADQKEQGERQARYWPLLKKLPYCQPLLMYAQRAWMARRFAYDPHVNAFWDEHNRPWDFDHILPQSYFTDKRGTEYMAVCQRWGHTIGNLHIVRFEENRSRQDRAASESIACDHLELAWLRDGEGRDLRPAFSLDHGDVRGNGRDRPMDEQRDRVLGFVHAARTRLLRVYSEWYAQLDIEVML</sequence>
<accession>A0A2R3QBA5</accession>
<reference evidence="2 3" key="1">
    <citation type="submission" date="2018-03" db="EMBL/GenBank/DDBJ databases">
        <title>Genome sequencing of Melaminivora sp.</title>
        <authorList>
            <person name="Kim S.-J."/>
            <person name="Heo J."/>
            <person name="Ahn J.-H."/>
            <person name="Kwon S.-W."/>
        </authorList>
    </citation>
    <scope>NUCLEOTIDE SEQUENCE [LARGE SCALE GENOMIC DNA]</scope>
    <source>
        <strain evidence="2 3">SC2-9</strain>
    </source>
</reference>
<dbReference type="OrthoDB" id="9798761at2"/>
<dbReference type="AlphaFoldDB" id="A0A2R3QBA5"/>
<dbReference type="KEGG" id="mela:C6568_06440"/>
<feature type="domain" description="GmrSD restriction endonucleases N-terminal" evidence="1">
    <location>
        <begin position="33"/>
        <end position="331"/>
    </location>
</feature>
<dbReference type="Proteomes" id="UP000237925">
    <property type="component" value="Chromosome"/>
</dbReference>
<evidence type="ECO:0000259" key="1">
    <source>
        <dbReference type="Pfam" id="PF03235"/>
    </source>
</evidence>
<evidence type="ECO:0000313" key="3">
    <source>
        <dbReference type="Proteomes" id="UP000237925"/>
    </source>
</evidence>
<evidence type="ECO:0000313" key="2">
    <source>
        <dbReference type="EMBL" id="AVO48927.1"/>
    </source>
</evidence>
<name>A0A2R3QBA5_9BURK</name>
<protein>
    <recommendedName>
        <fullName evidence="1">GmrSD restriction endonucleases N-terminal domain-containing protein</fullName>
    </recommendedName>
</protein>
<dbReference type="Pfam" id="PF03235">
    <property type="entry name" value="GmrSD_N"/>
    <property type="match status" value="1"/>
</dbReference>
<proteinExistence type="predicted"/>
<dbReference type="InterPro" id="IPR004919">
    <property type="entry name" value="GmrSD_N"/>
</dbReference>
<keyword evidence="3" id="KW-1185">Reference proteome</keyword>